<dbReference type="EMBL" id="MK500498">
    <property type="protein sequence ID" value="QBK90751.1"/>
    <property type="molecule type" value="Genomic_DNA"/>
</dbReference>
<organism evidence="1">
    <name type="scientific">Pithovirus LCPAC201</name>
    <dbReference type="NCBI Taxonomy" id="2506591"/>
    <lineage>
        <taxon>Viruses</taxon>
        <taxon>Pithoviruses</taxon>
    </lineage>
</organism>
<name>A0A481Z7S0_9VIRU</name>
<gene>
    <name evidence="1" type="ORF">LCPAC201_00520</name>
</gene>
<proteinExistence type="predicted"/>
<accession>A0A481Z7S0</accession>
<sequence>MTTKNQLYSELSTELVGSDETEIDLNWLTIRLSRLSVDHATIVQGLIIHHRHLEGGSEALPYDGNLLSRDRGAKYDLNRMPSKLQEILMAYMMRITDNKNRRRK</sequence>
<protein>
    <submittedName>
        <fullName evidence="1">BET bromodomain protein</fullName>
    </submittedName>
</protein>
<evidence type="ECO:0000313" key="1">
    <source>
        <dbReference type="EMBL" id="QBK90751.1"/>
    </source>
</evidence>
<reference evidence="1" key="1">
    <citation type="journal article" date="2019" name="MBio">
        <title>Virus Genomes from Deep Sea Sediments Expand the Ocean Megavirome and Support Independent Origins of Viral Gigantism.</title>
        <authorList>
            <person name="Backstrom D."/>
            <person name="Yutin N."/>
            <person name="Jorgensen S.L."/>
            <person name="Dharamshi J."/>
            <person name="Homa F."/>
            <person name="Zaremba-Niedwiedzka K."/>
            <person name="Spang A."/>
            <person name="Wolf Y.I."/>
            <person name="Koonin E.V."/>
            <person name="Ettema T.J."/>
        </authorList>
    </citation>
    <scope>NUCLEOTIDE SEQUENCE</scope>
</reference>